<gene>
    <name evidence="1" type="ORF">TIFTF001_007609</name>
</gene>
<accession>A0AA87ZRJ2</accession>
<comment type="caution">
    <text evidence="1">The sequence shown here is derived from an EMBL/GenBank/DDBJ whole genome shotgun (WGS) entry which is preliminary data.</text>
</comment>
<reference evidence="1" key="1">
    <citation type="submission" date="2023-07" db="EMBL/GenBank/DDBJ databases">
        <title>draft genome sequence of fig (Ficus carica).</title>
        <authorList>
            <person name="Takahashi T."/>
            <person name="Nishimura K."/>
        </authorList>
    </citation>
    <scope>NUCLEOTIDE SEQUENCE</scope>
</reference>
<keyword evidence="2" id="KW-1185">Reference proteome</keyword>
<evidence type="ECO:0000313" key="2">
    <source>
        <dbReference type="Proteomes" id="UP001187192"/>
    </source>
</evidence>
<evidence type="ECO:0000313" key="1">
    <source>
        <dbReference type="EMBL" id="GMN38374.1"/>
    </source>
</evidence>
<dbReference type="Proteomes" id="UP001187192">
    <property type="component" value="Unassembled WGS sequence"/>
</dbReference>
<dbReference type="EMBL" id="BTGU01000008">
    <property type="protein sequence ID" value="GMN38374.1"/>
    <property type="molecule type" value="Genomic_DNA"/>
</dbReference>
<name>A0AA87ZRJ2_FICCA</name>
<organism evidence="1 2">
    <name type="scientific">Ficus carica</name>
    <name type="common">Common fig</name>
    <dbReference type="NCBI Taxonomy" id="3494"/>
    <lineage>
        <taxon>Eukaryota</taxon>
        <taxon>Viridiplantae</taxon>
        <taxon>Streptophyta</taxon>
        <taxon>Embryophyta</taxon>
        <taxon>Tracheophyta</taxon>
        <taxon>Spermatophyta</taxon>
        <taxon>Magnoliopsida</taxon>
        <taxon>eudicotyledons</taxon>
        <taxon>Gunneridae</taxon>
        <taxon>Pentapetalae</taxon>
        <taxon>rosids</taxon>
        <taxon>fabids</taxon>
        <taxon>Rosales</taxon>
        <taxon>Moraceae</taxon>
        <taxon>Ficeae</taxon>
        <taxon>Ficus</taxon>
    </lineage>
</organism>
<dbReference type="AlphaFoldDB" id="A0AA87ZRJ2"/>
<proteinExistence type="predicted"/>
<protein>
    <submittedName>
        <fullName evidence="1">Uncharacterized protein</fullName>
    </submittedName>
</protein>
<sequence length="80" mass="8757">MRNGIKGVFGQVNVVSFAAKAVVYHCHHHFVIRFAWISAASVISIQALDSVLLSTYSSVSVQFFACSGYQKAVVSFSETR</sequence>